<comment type="caution">
    <text evidence="1">The sequence shown here is derived from an EMBL/GenBank/DDBJ whole genome shotgun (WGS) entry which is preliminary data.</text>
</comment>
<dbReference type="Proteomes" id="UP001372834">
    <property type="component" value="Unassembled WGS sequence"/>
</dbReference>
<dbReference type="AlphaFoldDB" id="A0AAN8P2G6"/>
<reference evidence="1 2" key="1">
    <citation type="submission" date="2023-10" db="EMBL/GenBank/DDBJ databases">
        <title>Genomes of two closely related lineages of the louse Polyplax serrata with different host specificities.</title>
        <authorList>
            <person name="Martinu J."/>
            <person name="Tarabai H."/>
            <person name="Stefka J."/>
            <person name="Hypsa V."/>
        </authorList>
    </citation>
    <scope>NUCLEOTIDE SEQUENCE [LARGE SCALE GENOMIC DNA]</scope>
    <source>
        <strain evidence="1">HR10_N</strain>
    </source>
</reference>
<protein>
    <submittedName>
        <fullName evidence="1">Uncharacterized protein</fullName>
    </submittedName>
</protein>
<proteinExistence type="predicted"/>
<gene>
    <name evidence="1" type="ORF">RUM43_012799</name>
</gene>
<accession>A0AAN8P2G6</accession>
<evidence type="ECO:0000313" key="1">
    <source>
        <dbReference type="EMBL" id="KAK6633056.1"/>
    </source>
</evidence>
<name>A0AAN8P2G6_POLSC</name>
<dbReference type="EMBL" id="JAWJWE010000006">
    <property type="protein sequence ID" value="KAK6633056.1"/>
    <property type="molecule type" value="Genomic_DNA"/>
</dbReference>
<organism evidence="1 2">
    <name type="scientific">Polyplax serrata</name>
    <name type="common">Common mouse louse</name>
    <dbReference type="NCBI Taxonomy" id="468196"/>
    <lineage>
        <taxon>Eukaryota</taxon>
        <taxon>Metazoa</taxon>
        <taxon>Ecdysozoa</taxon>
        <taxon>Arthropoda</taxon>
        <taxon>Hexapoda</taxon>
        <taxon>Insecta</taxon>
        <taxon>Pterygota</taxon>
        <taxon>Neoptera</taxon>
        <taxon>Paraneoptera</taxon>
        <taxon>Psocodea</taxon>
        <taxon>Troctomorpha</taxon>
        <taxon>Phthiraptera</taxon>
        <taxon>Anoplura</taxon>
        <taxon>Polyplacidae</taxon>
        <taxon>Polyplax</taxon>
    </lineage>
</organism>
<evidence type="ECO:0000313" key="2">
    <source>
        <dbReference type="Proteomes" id="UP001372834"/>
    </source>
</evidence>
<sequence length="51" mass="5664">MSLDDFLEFETENFEGSGPQTPEVASFLTENGEVSRLPDDCTSLCHRGNKI</sequence>